<keyword evidence="3" id="KW-1185">Reference proteome</keyword>
<gene>
    <name evidence="2" type="ORF">DFE_0201</name>
</gene>
<organism evidence="2 3">
    <name type="scientific">Desulfovibrio ferrophilus</name>
    <dbReference type="NCBI Taxonomy" id="241368"/>
    <lineage>
        <taxon>Bacteria</taxon>
        <taxon>Pseudomonadati</taxon>
        <taxon>Thermodesulfobacteriota</taxon>
        <taxon>Desulfovibrionia</taxon>
        <taxon>Desulfovibrionales</taxon>
        <taxon>Desulfovibrionaceae</taxon>
        <taxon>Desulfovibrio</taxon>
    </lineage>
</organism>
<reference evidence="2 3" key="1">
    <citation type="journal article" date="2018" name="Sci. Adv.">
        <title>Multi-heme cytochromes provide a pathway for survival in energy-limited environments.</title>
        <authorList>
            <person name="Deng X."/>
            <person name="Dohmae N."/>
            <person name="Nealson K.H."/>
            <person name="Hashimoto K."/>
            <person name="Okamoto A."/>
        </authorList>
    </citation>
    <scope>NUCLEOTIDE SEQUENCE [LARGE SCALE GENOMIC DNA]</scope>
    <source>
        <strain evidence="2 3">IS5</strain>
    </source>
</reference>
<name>A0A2Z6AUL1_9BACT</name>
<dbReference type="AlphaFoldDB" id="A0A2Z6AUL1"/>
<proteinExistence type="predicted"/>
<dbReference type="InterPro" id="IPR002826">
    <property type="entry name" value="MptE-like"/>
</dbReference>
<evidence type="ECO:0000259" key="1">
    <source>
        <dbReference type="Pfam" id="PF01973"/>
    </source>
</evidence>
<accession>A0A2Z6AUL1</accession>
<dbReference type="Pfam" id="PF01973">
    <property type="entry name" value="MptE-like"/>
    <property type="match status" value="1"/>
</dbReference>
<evidence type="ECO:0000313" key="2">
    <source>
        <dbReference type="EMBL" id="BBD06927.1"/>
    </source>
</evidence>
<dbReference type="Proteomes" id="UP000269883">
    <property type="component" value="Chromosome"/>
</dbReference>
<protein>
    <recommendedName>
        <fullName evidence="1">6-hydroxymethylpterin diphosphokinase MptE-like domain-containing protein</fullName>
    </recommendedName>
</protein>
<feature type="domain" description="6-hydroxymethylpterin diphosphokinase MptE-like" evidence="1">
    <location>
        <begin position="207"/>
        <end position="374"/>
    </location>
</feature>
<dbReference type="PANTHER" id="PTHR41786">
    <property type="entry name" value="MOTILITY ACCESSORY FACTOR MAF"/>
    <property type="match status" value="1"/>
</dbReference>
<evidence type="ECO:0000313" key="3">
    <source>
        <dbReference type="Proteomes" id="UP000269883"/>
    </source>
</evidence>
<dbReference type="RefSeq" id="WP_172961576.1">
    <property type="nucleotide sequence ID" value="NZ_AP017378.1"/>
</dbReference>
<dbReference type="EMBL" id="AP017378">
    <property type="protein sequence ID" value="BBD06927.1"/>
    <property type="molecule type" value="Genomic_DNA"/>
</dbReference>
<dbReference type="KEGG" id="dfl:DFE_0201"/>
<sequence length="589" mass="65414">MELYQFLEANLQALEEKKSPVVPWLRGQDFDLISLENQLVVNRFGLVDLPLNENLSMFANVPPQAYYSRWTAPEPATKSATVIVGCNLGYGLNHLLTTLPPLHPVAVLEPRPELLAACLAMTDYTGFIKQGRLTFIPPHPEALHQALCAFDLQFIYGAVKFRSDIPSRQLGPEYARWSETAQKTMENIAMELTTLRRMQDTMVGNEIGNFRQAFANGSVTGLADSAKGLTGVILGAGPSLAEFGPQIAANPGGALYATALQTLPAVHAQGIKPHMCMVIDYSPGVKNVFKRLDMEWAKDIPLIYSTKVRPDVIEMYPGPTIPMWTIGGLATYIMRDLEYVMDAGGNVSVALMRFFERCGISRMLLVGQDFAWKGEHSHVKGHHAQPTKRAFDPVRHVKLKNMHGEEIISAMSYVTAQRDMQVDCKRMDIPVYNLYGGGLEIEGSTVVTLDDITRGDLLASKDGALERFGLAMGRAQSPRTRPTFEPRLGAWTSSLKSAQKRLHKMFKKSAKKQGEIRGMLGHVLMFLKQDPLYTPYIYNEFMDIAAMSKLGGTHGMKEFTKIKNIFARVLEKVKEIDEAMSKQAGEKAA</sequence>
<dbReference type="PANTHER" id="PTHR41786:SF1">
    <property type="entry name" value="6-HYDROXYMETHYLPTERIN DIPHOSPHOKINASE MPTE-LIKE DOMAIN-CONTAINING PROTEIN"/>
    <property type="match status" value="1"/>
</dbReference>